<keyword evidence="4" id="KW-1185">Reference proteome</keyword>
<dbReference type="Proteomes" id="UP001595816">
    <property type="component" value="Unassembled WGS sequence"/>
</dbReference>
<organism evidence="3 4">
    <name type="scientific">Hamadaea flava</name>
    <dbReference type="NCBI Taxonomy" id="1742688"/>
    <lineage>
        <taxon>Bacteria</taxon>
        <taxon>Bacillati</taxon>
        <taxon>Actinomycetota</taxon>
        <taxon>Actinomycetes</taxon>
        <taxon>Micromonosporales</taxon>
        <taxon>Micromonosporaceae</taxon>
        <taxon>Hamadaea</taxon>
    </lineage>
</organism>
<dbReference type="EMBL" id="JBHSAY010000015">
    <property type="protein sequence ID" value="MFC4134459.1"/>
    <property type="molecule type" value="Genomic_DNA"/>
</dbReference>
<evidence type="ECO:0000313" key="4">
    <source>
        <dbReference type="Proteomes" id="UP001595816"/>
    </source>
</evidence>
<dbReference type="RefSeq" id="WP_253761389.1">
    <property type="nucleotide sequence ID" value="NZ_JAMZDZ010000001.1"/>
</dbReference>
<dbReference type="InterPro" id="IPR003719">
    <property type="entry name" value="Phenazine_PhzF-like"/>
</dbReference>
<evidence type="ECO:0000256" key="1">
    <source>
        <dbReference type="ARBA" id="ARBA00008270"/>
    </source>
</evidence>
<reference evidence="4" key="1">
    <citation type="journal article" date="2019" name="Int. J. Syst. Evol. Microbiol.">
        <title>The Global Catalogue of Microorganisms (GCM) 10K type strain sequencing project: providing services to taxonomists for standard genome sequencing and annotation.</title>
        <authorList>
            <consortium name="The Broad Institute Genomics Platform"/>
            <consortium name="The Broad Institute Genome Sequencing Center for Infectious Disease"/>
            <person name="Wu L."/>
            <person name="Ma J."/>
        </authorList>
    </citation>
    <scope>NUCLEOTIDE SEQUENCE [LARGE SCALE GENOMIC DNA]</scope>
    <source>
        <strain evidence="4">CGMCC 4.7289</strain>
    </source>
</reference>
<keyword evidence="2" id="KW-0413">Isomerase</keyword>
<name>A0ABV8LXD0_9ACTN</name>
<dbReference type="Gene3D" id="3.10.310.10">
    <property type="entry name" value="Diaminopimelate Epimerase, Chain A, domain 1"/>
    <property type="match status" value="2"/>
</dbReference>
<evidence type="ECO:0000256" key="2">
    <source>
        <dbReference type="ARBA" id="ARBA00023235"/>
    </source>
</evidence>
<dbReference type="NCBIfam" id="TIGR00654">
    <property type="entry name" value="PhzF_family"/>
    <property type="match status" value="1"/>
</dbReference>
<dbReference type="Pfam" id="PF02567">
    <property type="entry name" value="PhzC-PhzF"/>
    <property type="match status" value="1"/>
</dbReference>
<dbReference type="PIRSF" id="PIRSF016184">
    <property type="entry name" value="PhzC_PhzF"/>
    <property type="match status" value="1"/>
</dbReference>
<accession>A0ABV8LXD0</accession>
<dbReference type="SUPFAM" id="SSF54506">
    <property type="entry name" value="Diaminopimelate epimerase-like"/>
    <property type="match status" value="1"/>
</dbReference>
<dbReference type="PANTHER" id="PTHR13774">
    <property type="entry name" value="PHENAZINE BIOSYNTHESIS PROTEIN"/>
    <property type="match status" value="1"/>
</dbReference>
<protein>
    <submittedName>
        <fullName evidence="3">PhzF family phenazine biosynthesis protein</fullName>
    </submittedName>
</protein>
<comment type="caution">
    <text evidence="3">The sequence shown here is derived from an EMBL/GenBank/DDBJ whole genome shotgun (WGS) entry which is preliminary data.</text>
</comment>
<evidence type="ECO:0000313" key="3">
    <source>
        <dbReference type="EMBL" id="MFC4134459.1"/>
    </source>
</evidence>
<dbReference type="PANTHER" id="PTHR13774:SF17">
    <property type="entry name" value="PHENAZINE BIOSYNTHESIS-LIKE DOMAIN-CONTAINING PROTEIN"/>
    <property type="match status" value="1"/>
</dbReference>
<gene>
    <name evidence="3" type="ORF">ACFOZ4_27935</name>
</gene>
<sequence>MRIRIIDAFTEEAFRGNQAGVCVLPDGDWPDEGWMQRVAAELNCAETAFTRPAGERWGLRWFTPATEVAMCGHATLATAHALHEDGLADEVRFATLSGELRTAVGPDGLITMDFPVSPPTPADAPPSLVDSLGVRPLGVYDTGDLGDLLVELPSATAVRELRPDLAGLAGLGTRCVIVTAPAEPGSGQDFVSRVFCPGVGVPEDPVTGSAHTALAPFWSMRFGVTSLVGLQASPRSGQVRVELRGSRVILQGYAVTVLDGVLTERAVRS</sequence>
<comment type="similarity">
    <text evidence="1">Belongs to the PhzF family.</text>
</comment>
<proteinExistence type="inferred from homology"/>